<dbReference type="PATRIC" id="fig|742738.3.peg.2793"/>
<reference evidence="2 3" key="1">
    <citation type="submission" date="2011-08" db="EMBL/GenBank/DDBJ databases">
        <title>The Genome Sequence of Clostridium orbiscindens 1_3_50AFAA.</title>
        <authorList>
            <consortium name="The Broad Institute Genome Sequencing Platform"/>
            <person name="Earl A."/>
            <person name="Ward D."/>
            <person name="Feldgarden M."/>
            <person name="Gevers D."/>
            <person name="Daigneault M."/>
            <person name="Strauss J."/>
            <person name="Allen-Vercoe E."/>
            <person name="Young S.K."/>
            <person name="Zeng Q."/>
            <person name="Gargeya S."/>
            <person name="Fitzgerald M."/>
            <person name="Haas B."/>
            <person name="Abouelleil A."/>
            <person name="Alvarado L."/>
            <person name="Arachchi H.M."/>
            <person name="Berlin A."/>
            <person name="Brown A."/>
            <person name="Chapman S.B."/>
            <person name="Chen Z."/>
            <person name="Dunbar C."/>
            <person name="Freedman E."/>
            <person name="Gearin G."/>
            <person name="Gellesch M."/>
            <person name="Goldberg J."/>
            <person name="Griggs A."/>
            <person name="Gujja S."/>
            <person name="Heiman D."/>
            <person name="Howarth C."/>
            <person name="Larson L."/>
            <person name="Lui A."/>
            <person name="MacDonald P.J.P."/>
            <person name="Montmayeur A."/>
            <person name="Murphy C."/>
            <person name="Neiman D."/>
            <person name="Pearson M."/>
            <person name="Priest M."/>
            <person name="Roberts A."/>
            <person name="Saif S."/>
            <person name="Shea T."/>
            <person name="Shenoy N."/>
            <person name="Sisk P."/>
            <person name="Stolte C."/>
            <person name="Sykes S."/>
            <person name="Wortman J."/>
            <person name="Nusbaum C."/>
            <person name="Birren B."/>
        </authorList>
    </citation>
    <scope>NUCLEOTIDE SEQUENCE [LARGE SCALE GENOMIC DNA]</scope>
    <source>
        <strain evidence="2 3">1_3_50AFAA</strain>
    </source>
</reference>
<dbReference type="HOGENOM" id="CLU_142721_0_0_9"/>
<feature type="region of interest" description="Disordered" evidence="1">
    <location>
        <begin position="97"/>
        <end position="118"/>
    </location>
</feature>
<comment type="caution">
    <text evidence="2">The sequence shown here is derived from an EMBL/GenBank/DDBJ whole genome shotgun (WGS) entry which is preliminary data.</text>
</comment>
<accession>A0A096B597</accession>
<dbReference type="Proteomes" id="UP000029585">
    <property type="component" value="Unassembled WGS sequence"/>
</dbReference>
<sequence>MAFLDELKDRAMDLGRAGVAKSKQLAEITKLSLNNASEEDAIKKAYVEIGKLYYAERGMAPEAAYVALCERITAAKVNIEENKNRIAELKAEGNVSDADIPHVETDVPPEEPVDGGCGCCDHEVAPEEVFSDDDKPQE</sequence>
<evidence type="ECO:0000313" key="2">
    <source>
        <dbReference type="EMBL" id="KGF54558.1"/>
    </source>
</evidence>
<keyword evidence="3" id="KW-1185">Reference proteome</keyword>
<gene>
    <name evidence="2" type="ORF">HMPREF9460_02717</name>
</gene>
<dbReference type="AlphaFoldDB" id="A0A096B597"/>
<evidence type="ECO:0000256" key="1">
    <source>
        <dbReference type="SAM" id="MobiDB-lite"/>
    </source>
</evidence>
<dbReference type="eggNOG" id="ENOG5032SGK">
    <property type="taxonomic scope" value="Bacteria"/>
</dbReference>
<organism evidence="2 3">
    <name type="scientific">Flavonifractor plautii 1_3_50AFAA</name>
    <dbReference type="NCBI Taxonomy" id="742738"/>
    <lineage>
        <taxon>Bacteria</taxon>
        <taxon>Bacillati</taxon>
        <taxon>Bacillota</taxon>
        <taxon>Clostridia</taxon>
        <taxon>Eubacteriales</taxon>
        <taxon>Oscillospiraceae</taxon>
        <taxon>Flavonifractor</taxon>
    </lineage>
</organism>
<protein>
    <recommendedName>
        <fullName evidence="4">Serine proteinase</fullName>
    </recommendedName>
</protein>
<evidence type="ECO:0008006" key="4">
    <source>
        <dbReference type="Google" id="ProtNLM"/>
    </source>
</evidence>
<evidence type="ECO:0000313" key="3">
    <source>
        <dbReference type="Proteomes" id="UP000029585"/>
    </source>
</evidence>
<dbReference type="EMBL" id="ADLO01000084">
    <property type="protein sequence ID" value="KGF54558.1"/>
    <property type="molecule type" value="Genomic_DNA"/>
</dbReference>
<proteinExistence type="predicted"/>
<name>A0A096B597_FLAPL</name>
<dbReference type="RefSeq" id="WP_009259269.1">
    <property type="nucleotide sequence ID" value="NZ_KN174164.1"/>
</dbReference>